<sequence>MSQSEDGNNSFMAMLNNPVINPGPSDIKASEEKIRNTRIKPSSIPQVQEVKNKLTSVTKDLYLSSESDEPFEWINTSTNHDSLPTTAKELVQLGLIEEIEELKIQSLQDFFQDNQYEEILKAFKEIETTNGNSKVYLLGEEAITVLILCIIKDKQSSEYAIVGLKSLLVQT</sequence>
<accession>A0A8H7SLZ4</accession>
<dbReference type="InterPro" id="IPR056539">
    <property type="entry name" value="NuiA-like"/>
</dbReference>
<feature type="region of interest" description="Disordered" evidence="1">
    <location>
        <begin position="1"/>
        <end position="31"/>
    </location>
</feature>
<gene>
    <name evidence="2" type="ORF">INT48_008256</name>
</gene>
<dbReference type="Proteomes" id="UP000613177">
    <property type="component" value="Unassembled WGS sequence"/>
</dbReference>
<dbReference type="SUPFAM" id="SSF82602">
    <property type="entry name" value="Nuclease A inhibitor (NuiA)"/>
    <property type="match status" value="1"/>
</dbReference>
<comment type="caution">
    <text evidence="2">The sequence shown here is derived from an EMBL/GenBank/DDBJ whole genome shotgun (WGS) entry which is preliminary data.</text>
</comment>
<dbReference type="AlphaFoldDB" id="A0A8H7SLZ4"/>
<feature type="compositionally biased region" description="Polar residues" evidence="1">
    <location>
        <begin position="1"/>
        <end position="11"/>
    </location>
</feature>
<keyword evidence="3" id="KW-1185">Reference proteome</keyword>
<dbReference type="Gene3D" id="3.40.1460.10">
    <property type="entry name" value="Nuclease A inhibitor-like"/>
    <property type="match status" value="1"/>
</dbReference>
<organism evidence="2 3">
    <name type="scientific">Thamnidium elegans</name>
    <dbReference type="NCBI Taxonomy" id="101142"/>
    <lineage>
        <taxon>Eukaryota</taxon>
        <taxon>Fungi</taxon>
        <taxon>Fungi incertae sedis</taxon>
        <taxon>Mucoromycota</taxon>
        <taxon>Mucoromycotina</taxon>
        <taxon>Mucoromycetes</taxon>
        <taxon>Mucorales</taxon>
        <taxon>Mucorineae</taxon>
        <taxon>Mucoraceae</taxon>
        <taxon>Thamnidium</taxon>
    </lineage>
</organism>
<evidence type="ECO:0000313" key="3">
    <source>
        <dbReference type="Proteomes" id="UP000613177"/>
    </source>
</evidence>
<evidence type="ECO:0000313" key="2">
    <source>
        <dbReference type="EMBL" id="KAG2231662.1"/>
    </source>
</evidence>
<dbReference type="Pfam" id="PF23151">
    <property type="entry name" value="NuiA_2"/>
    <property type="match status" value="1"/>
</dbReference>
<evidence type="ECO:0000256" key="1">
    <source>
        <dbReference type="SAM" id="MobiDB-lite"/>
    </source>
</evidence>
<dbReference type="InterPro" id="IPR036587">
    <property type="entry name" value="NucleaseA_inhib-like_sf"/>
</dbReference>
<dbReference type="EMBL" id="JAEPRE010000141">
    <property type="protein sequence ID" value="KAG2231662.1"/>
    <property type="molecule type" value="Genomic_DNA"/>
</dbReference>
<name>A0A8H7SLZ4_9FUNG</name>
<proteinExistence type="predicted"/>
<protein>
    <submittedName>
        <fullName evidence="2">Uncharacterized protein</fullName>
    </submittedName>
</protein>
<reference evidence="2" key="1">
    <citation type="submission" date="2021-01" db="EMBL/GenBank/DDBJ databases">
        <title>Metabolic potential, ecology and presence of endohyphal bacteria is reflected in genomic diversity of Mucoromycotina.</title>
        <authorList>
            <person name="Muszewska A."/>
            <person name="Okrasinska A."/>
            <person name="Steczkiewicz K."/>
            <person name="Drgas O."/>
            <person name="Orlowska M."/>
            <person name="Perlinska-Lenart U."/>
            <person name="Aleksandrzak-Piekarczyk T."/>
            <person name="Szatraj K."/>
            <person name="Zielenkiewicz U."/>
            <person name="Pilsyk S."/>
            <person name="Malc E."/>
            <person name="Mieczkowski P."/>
            <person name="Kruszewska J.S."/>
            <person name="Biernat P."/>
            <person name="Pawlowska J."/>
        </authorList>
    </citation>
    <scope>NUCLEOTIDE SEQUENCE</scope>
    <source>
        <strain evidence="2">WA0000018081</strain>
    </source>
</reference>